<keyword evidence="4" id="KW-1185">Reference proteome</keyword>
<dbReference type="RefSeq" id="XP_038747630.1">
    <property type="nucleotide sequence ID" value="XM_038886926.1"/>
</dbReference>
<dbReference type="AlphaFoldDB" id="A0A9P6I8Z5"/>
<dbReference type="InterPro" id="IPR017264">
    <property type="entry name" value="Ribosomal_mS37_fun"/>
</dbReference>
<dbReference type="GO" id="GO:0003735">
    <property type="term" value="F:structural constituent of ribosome"/>
    <property type="evidence" value="ECO:0007669"/>
    <property type="project" value="InterPro"/>
</dbReference>
<comment type="subcellular location">
    <subcellularLocation>
        <location evidence="1">Mitochondrion</location>
    </subcellularLocation>
</comment>
<dbReference type="PIRSF" id="PIRSF037706">
    <property type="entry name" value="MRP10"/>
    <property type="match status" value="1"/>
</dbReference>
<accession>A0A9P6I8Z5</accession>
<dbReference type="GeneID" id="62160000"/>
<keyword evidence="1" id="KW-0496">Mitochondrion</keyword>
<keyword evidence="1 3" id="KW-0689">Ribosomal protein</keyword>
<evidence type="ECO:0000256" key="1">
    <source>
        <dbReference type="PIRNR" id="PIRNR037706"/>
    </source>
</evidence>
<keyword evidence="1" id="KW-0687">Ribonucleoprotein</keyword>
<proteinExistence type="inferred from homology"/>
<feature type="region of interest" description="Disordered" evidence="2">
    <location>
        <begin position="62"/>
        <end position="97"/>
    </location>
</feature>
<evidence type="ECO:0000256" key="2">
    <source>
        <dbReference type="SAM" id="MobiDB-lite"/>
    </source>
</evidence>
<dbReference type="PANTHER" id="PTHR28066">
    <property type="entry name" value="37S RIBOSOMAL PROTEIN MRP10, MITOCHONDRIAL"/>
    <property type="match status" value="1"/>
</dbReference>
<sequence length="97" mass="10645">MPKQPMRLPPVKVLRVKQPNKKAANPCIAVMTSVLACWASAGYNTQGCAALENSLRACMDKPPAPKTGSSPINHHLGRMYDRVIPHKKDVKPTKDNQ</sequence>
<comment type="similarity">
    <text evidence="1">Belongs to the mitochondrion-specific ribosomal protein mS37 family.</text>
</comment>
<evidence type="ECO:0000313" key="3">
    <source>
        <dbReference type="EMBL" id="KAF9878169.1"/>
    </source>
</evidence>
<comment type="subunit">
    <text evidence="1">Component of the mitochondrial small ribosomal subunit.</text>
</comment>
<dbReference type="GO" id="GO:0005763">
    <property type="term" value="C:mitochondrial small ribosomal subunit"/>
    <property type="evidence" value="ECO:0007669"/>
    <property type="project" value="TreeGrafter"/>
</dbReference>
<protein>
    <recommendedName>
        <fullName evidence="1">Small ribosomal subunit protein mS37</fullName>
    </recommendedName>
</protein>
<feature type="compositionally biased region" description="Basic and acidic residues" evidence="2">
    <location>
        <begin position="78"/>
        <end position="97"/>
    </location>
</feature>
<organism evidence="3 4">
    <name type="scientific">Colletotrichum karsti</name>
    <dbReference type="NCBI Taxonomy" id="1095194"/>
    <lineage>
        <taxon>Eukaryota</taxon>
        <taxon>Fungi</taxon>
        <taxon>Dikarya</taxon>
        <taxon>Ascomycota</taxon>
        <taxon>Pezizomycotina</taxon>
        <taxon>Sordariomycetes</taxon>
        <taxon>Hypocreomycetidae</taxon>
        <taxon>Glomerellales</taxon>
        <taxon>Glomerellaceae</taxon>
        <taxon>Colletotrichum</taxon>
        <taxon>Colletotrichum boninense species complex</taxon>
    </lineage>
</organism>
<dbReference type="OrthoDB" id="2210at2759"/>
<name>A0A9P6I8Z5_9PEZI</name>
<comment type="function">
    <text evidence="1">Component of the mitochondrial ribosome (mitoribosome), a dedicated translation machinery responsible for the synthesis of mitochondrial genome-encoded proteins, including at least some of the essential transmembrane subunits of the mitochondrial respiratory chain. The mitoribosomes are attached to the mitochondrial inner membrane and translation products are cotranslationally integrated into the membrane.</text>
</comment>
<dbReference type="GO" id="GO:0032543">
    <property type="term" value="P:mitochondrial translation"/>
    <property type="evidence" value="ECO:0007669"/>
    <property type="project" value="InterPro"/>
</dbReference>
<dbReference type="EMBL" id="JAATWM020000011">
    <property type="protein sequence ID" value="KAF9878169.1"/>
    <property type="molecule type" value="Genomic_DNA"/>
</dbReference>
<comment type="caution">
    <text evidence="3">The sequence shown here is derived from an EMBL/GenBank/DDBJ whole genome shotgun (WGS) entry which is preliminary data.</text>
</comment>
<dbReference type="PANTHER" id="PTHR28066:SF1">
    <property type="entry name" value="SMALL RIBOSOMAL SUBUNIT PROTEIN MS37"/>
    <property type="match status" value="1"/>
</dbReference>
<dbReference type="Proteomes" id="UP000781932">
    <property type="component" value="Unassembled WGS sequence"/>
</dbReference>
<gene>
    <name evidence="3" type="ORF">CkaCkLH20_04207</name>
</gene>
<reference evidence="3" key="2">
    <citation type="submission" date="2020-11" db="EMBL/GenBank/DDBJ databases">
        <title>Whole genome sequencing of Colletotrichum sp.</title>
        <authorList>
            <person name="Li H."/>
        </authorList>
    </citation>
    <scope>NUCLEOTIDE SEQUENCE</scope>
    <source>
        <strain evidence="3">CkLH20</strain>
    </source>
</reference>
<reference evidence="3" key="1">
    <citation type="submission" date="2020-03" db="EMBL/GenBank/DDBJ databases">
        <authorList>
            <person name="He L."/>
        </authorList>
    </citation>
    <scope>NUCLEOTIDE SEQUENCE</scope>
    <source>
        <strain evidence="3">CkLH20</strain>
    </source>
</reference>
<evidence type="ECO:0000313" key="4">
    <source>
        <dbReference type="Proteomes" id="UP000781932"/>
    </source>
</evidence>